<reference evidence="3" key="1">
    <citation type="submission" date="2022-07" db="EMBL/GenBank/DDBJ databases">
        <title>Fungi with potential for degradation of polypropylene.</title>
        <authorList>
            <person name="Gostincar C."/>
        </authorList>
    </citation>
    <scope>NUCLEOTIDE SEQUENCE</scope>
    <source>
        <strain evidence="3">EXF-13287</strain>
    </source>
</reference>
<dbReference type="SUPFAM" id="SSF53474">
    <property type="entry name" value="alpha/beta-Hydrolases"/>
    <property type="match status" value="1"/>
</dbReference>
<dbReference type="PANTHER" id="PTHR10655:SF67">
    <property type="entry name" value="PHOSPHOLIPASE_CARBOXYLESTERASE SUPERFAMILY (AFU_ORTHOLOGUE AFUA_5G09340)"/>
    <property type="match status" value="1"/>
</dbReference>
<dbReference type="Pfam" id="PF02230">
    <property type="entry name" value="Abhydrolase_2"/>
    <property type="match status" value="1"/>
</dbReference>
<dbReference type="AlphaFoldDB" id="A0AA38RBE0"/>
<dbReference type="GO" id="GO:0008474">
    <property type="term" value="F:palmitoyl-(protein) hydrolase activity"/>
    <property type="evidence" value="ECO:0007669"/>
    <property type="project" value="TreeGrafter"/>
</dbReference>
<dbReference type="PANTHER" id="PTHR10655">
    <property type="entry name" value="LYSOPHOSPHOLIPASE-RELATED"/>
    <property type="match status" value="1"/>
</dbReference>
<feature type="domain" description="Phospholipase/carboxylesterase/thioesterase" evidence="2">
    <location>
        <begin position="28"/>
        <end position="155"/>
    </location>
</feature>
<evidence type="ECO:0000259" key="2">
    <source>
        <dbReference type="Pfam" id="PF02230"/>
    </source>
</evidence>
<keyword evidence="4" id="KW-1185">Reference proteome</keyword>
<proteinExistence type="inferred from homology"/>
<dbReference type="EMBL" id="JANBVN010000176">
    <property type="protein sequence ID" value="KAJ9134709.1"/>
    <property type="molecule type" value="Genomic_DNA"/>
</dbReference>
<dbReference type="GO" id="GO:0052689">
    <property type="term" value="F:carboxylic ester hydrolase activity"/>
    <property type="evidence" value="ECO:0007669"/>
    <property type="project" value="TreeGrafter"/>
</dbReference>
<sequence length="266" mass="28623">MPQIRVPTEEDFTALAPQITTSLHFPSPPESTTAILILFHGLGDDHPAFQSFAKSLNLPGVLGISVRGTSALPAALLGLTEEEAMAPPSHFHWGDDLTLDQRTGEVDADPGFEKAAGAVLERLIGETLIGKCGWRLDDILLFGYGQGGSLALGLASRVRMGNLVAEVKDGEVVYGKEFKGVVSVGGPLPMSMIPTVSTREKSKTPVLVCCGSRSTAVDEDATELLRKEFEDVKVVVWKKPDDSPPGNREEVLPMMEFFAERLRGPI</sequence>
<evidence type="ECO:0000313" key="4">
    <source>
        <dbReference type="Proteomes" id="UP001174691"/>
    </source>
</evidence>
<organism evidence="3 4">
    <name type="scientific">Coniochaeta hoffmannii</name>
    <dbReference type="NCBI Taxonomy" id="91930"/>
    <lineage>
        <taxon>Eukaryota</taxon>
        <taxon>Fungi</taxon>
        <taxon>Dikarya</taxon>
        <taxon>Ascomycota</taxon>
        <taxon>Pezizomycotina</taxon>
        <taxon>Sordariomycetes</taxon>
        <taxon>Sordariomycetidae</taxon>
        <taxon>Coniochaetales</taxon>
        <taxon>Coniochaetaceae</taxon>
        <taxon>Coniochaeta</taxon>
    </lineage>
</organism>
<comment type="similarity">
    <text evidence="1">Belongs to the AB hydrolase superfamily. AB hydrolase 2 family.</text>
</comment>
<dbReference type="InterPro" id="IPR003140">
    <property type="entry name" value="PLipase/COase/thioEstase"/>
</dbReference>
<accession>A0AA38RBE0</accession>
<protein>
    <submittedName>
        <fullName evidence="3">Phospholipase/Carboxylesterase superfamily protein</fullName>
    </submittedName>
</protein>
<evidence type="ECO:0000256" key="1">
    <source>
        <dbReference type="ARBA" id="ARBA00006499"/>
    </source>
</evidence>
<comment type="caution">
    <text evidence="3">The sequence shown here is derived from an EMBL/GenBank/DDBJ whole genome shotgun (WGS) entry which is preliminary data.</text>
</comment>
<gene>
    <name evidence="3" type="ORF">NKR19_g8530</name>
</gene>
<dbReference type="InterPro" id="IPR050565">
    <property type="entry name" value="LYPA1-2/EST-like"/>
</dbReference>
<dbReference type="Proteomes" id="UP001174691">
    <property type="component" value="Unassembled WGS sequence"/>
</dbReference>
<dbReference type="GO" id="GO:0005737">
    <property type="term" value="C:cytoplasm"/>
    <property type="evidence" value="ECO:0007669"/>
    <property type="project" value="TreeGrafter"/>
</dbReference>
<evidence type="ECO:0000313" key="3">
    <source>
        <dbReference type="EMBL" id="KAJ9134709.1"/>
    </source>
</evidence>
<dbReference type="Gene3D" id="3.40.50.1820">
    <property type="entry name" value="alpha/beta hydrolase"/>
    <property type="match status" value="1"/>
</dbReference>
<dbReference type="InterPro" id="IPR029058">
    <property type="entry name" value="AB_hydrolase_fold"/>
</dbReference>
<name>A0AA38RBE0_9PEZI</name>